<dbReference type="AlphaFoldDB" id="A0A415EPL5"/>
<name>A0A415EPL5_ENTCA</name>
<dbReference type="InterPro" id="IPR008928">
    <property type="entry name" value="6-hairpin_glycosidase_sf"/>
</dbReference>
<comment type="caution">
    <text evidence="5">The sequence shown here is derived from an EMBL/GenBank/DDBJ whole genome shotgun (WGS) entry which is preliminary data.</text>
</comment>
<proteinExistence type="inferred from homology"/>
<dbReference type="PANTHER" id="PTHR36845">
    <property type="entry name" value="HYDROLASE, PUTATIVE (AFU_ORTHOLOGUE AFUA_7G05090)-RELATED"/>
    <property type="match status" value="1"/>
</dbReference>
<evidence type="ECO:0000313" key="5">
    <source>
        <dbReference type="EMBL" id="RHK05271.1"/>
    </source>
</evidence>
<evidence type="ECO:0000313" key="6">
    <source>
        <dbReference type="Proteomes" id="UP000286288"/>
    </source>
</evidence>
<dbReference type="EMBL" id="QRMZ01000022">
    <property type="protein sequence ID" value="RHK05271.1"/>
    <property type="molecule type" value="Genomic_DNA"/>
</dbReference>
<evidence type="ECO:0000256" key="1">
    <source>
        <dbReference type="ARBA" id="ARBA00022801"/>
    </source>
</evidence>
<evidence type="ECO:0000256" key="2">
    <source>
        <dbReference type="ARBA" id="ARBA00038358"/>
    </source>
</evidence>
<dbReference type="GO" id="GO:0000272">
    <property type="term" value="P:polysaccharide catabolic process"/>
    <property type="evidence" value="ECO:0007669"/>
    <property type="project" value="TreeGrafter"/>
</dbReference>
<feature type="binding site" evidence="4">
    <location>
        <position position="236"/>
    </location>
    <ligand>
        <name>substrate</name>
    </ligand>
</feature>
<dbReference type="GO" id="GO:0052757">
    <property type="term" value="F:chondroitin hydrolase activity"/>
    <property type="evidence" value="ECO:0007669"/>
    <property type="project" value="TreeGrafter"/>
</dbReference>
<gene>
    <name evidence="5" type="ORF">DW084_14595</name>
</gene>
<dbReference type="PANTHER" id="PTHR36845:SF1">
    <property type="entry name" value="HYDROLASE, PUTATIVE (AFU_ORTHOLOGUE AFUA_7G05090)-RELATED"/>
    <property type="match status" value="1"/>
</dbReference>
<dbReference type="InterPro" id="IPR012341">
    <property type="entry name" value="6hp_glycosidase-like_sf"/>
</dbReference>
<dbReference type="InterPro" id="IPR010905">
    <property type="entry name" value="Glyco_hydro_88"/>
</dbReference>
<protein>
    <submittedName>
        <fullName evidence="5">Glucuronyl hydrolase</fullName>
    </submittedName>
</protein>
<dbReference type="Proteomes" id="UP000286288">
    <property type="component" value="Unassembled WGS sequence"/>
</dbReference>
<feature type="active site" description="Proton donor" evidence="3">
    <location>
        <position position="176"/>
    </location>
</feature>
<sequence>MIDKVKAEPIIDPKRFEKAELSQAFLKNEIERCQRHTKKIIQRTPKQEVLFPSECPVNGMYPLRKNIGWTEGFWTGINWLLVEGTGQEMYQQIAQVADQNFRERMEGKIIVDHHDLGFLYSLSTVAEYKLRGTAEMREVSIEAADQLLQRFWKKAGVIQAWGDPQDPQQQGRMIMDCCMNLPLLFWAHQETGEEKYKTVASTHLESAGNYLVREDGSTFHTYYMDITTGNPRFGSTHQGYSDDSCWARGQAWGIYGFAIGYRYLKEERYYHLSKKLTNYLLNRLPEDLICYWDLVFEEGSSEERDTSSMAIAVCGILELLRYPELLSEEERSHYQKVIYSVMHSLAKNYATNEEEDGFLTESVYNKPKDNGVGVPCIWGDYFYLEALIRLNQEWAPYW</sequence>
<organism evidence="5 6">
    <name type="scientific">Enterococcus casseliflavus</name>
    <name type="common">Enterococcus flavescens</name>
    <dbReference type="NCBI Taxonomy" id="37734"/>
    <lineage>
        <taxon>Bacteria</taxon>
        <taxon>Bacillati</taxon>
        <taxon>Bacillota</taxon>
        <taxon>Bacilli</taxon>
        <taxon>Lactobacillales</taxon>
        <taxon>Enterococcaceae</taxon>
        <taxon>Enterococcus</taxon>
    </lineage>
</organism>
<feature type="binding site" evidence="4">
    <location>
        <position position="248"/>
    </location>
    <ligand>
        <name>substrate</name>
    </ligand>
</feature>
<feature type="binding site" evidence="4">
    <location>
        <position position="234"/>
    </location>
    <ligand>
        <name>substrate</name>
    </ligand>
</feature>
<feature type="binding site" evidence="4">
    <location>
        <position position="176"/>
    </location>
    <ligand>
        <name>substrate</name>
    </ligand>
</feature>
<dbReference type="InterPro" id="IPR052369">
    <property type="entry name" value="UG_Glycosaminoglycan_Hydrolase"/>
</dbReference>
<evidence type="ECO:0000256" key="4">
    <source>
        <dbReference type="PIRSR" id="PIRSR610905-2"/>
    </source>
</evidence>
<keyword evidence="1 5" id="KW-0378">Hydrolase</keyword>
<evidence type="ECO:0000256" key="3">
    <source>
        <dbReference type="PIRSR" id="PIRSR610905-1"/>
    </source>
</evidence>
<dbReference type="SUPFAM" id="SSF48208">
    <property type="entry name" value="Six-hairpin glycosidases"/>
    <property type="match status" value="1"/>
</dbReference>
<feature type="active site" description="Nucleophile" evidence="3">
    <location>
        <position position="115"/>
    </location>
</feature>
<feature type="binding site" evidence="4">
    <location>
        <position position="115"/>
    </location>
    <ligand>
        <name>substrate</name>
    </ligand>
</feature>
<accession>A0A415EPL5</accession>
<dbReference type="Gene3D" id="1.50.10.10">
    <property type="match status" value="1"/>
</dbReference>
<reference evidence="5 6" key="1">
    <citation type="submission" date="2018-08" db="EMBL/GenBank/DDBJ databases">
        <title>A genome reference for cultivated species of the human gut microbiota.</title>
        <authorList>
            <person name="Zou Y."/>
            <person name="Xue W."/>
            <person name="Luo G."/>
        </authorList>
    </citation>
    <scope>NUCLEOTIDE SEQUENCE [LARGE SCALE GENOMIC DNA]</scope>
    <source>
        <strain evidence="5 6">AF48-16</strain>
    </source>
</reference>
<dbReference type="Pfam" id="PF07470">
    <property type="entry name" value="Glyco_hydro_88"/>
    <property type="match status" value="1"/>
</dbReference>
<comment type="similarity">
    <text evidence="2">Belongs to the glycosyl hydrolase 88 family.</text>
</comment>
<feature type="binding site" evidence="4">
    <location>
        <position position="252"/>
    </location>
    <ligand>
        <name>substrate</name>
    </ligand>
</feature>